<reference evidence="3 4" key="1">
    <citation type="submission" date="2015-12" db="EMBL/GenBank/DDBJ databases">
        <authorList>
            <person name="Shamseldin A."/>
            <person name="Moawad H."/>
            <person name="Abd El-Rahim W.M."/>
            <person name="Sadowsky M.J."/>
        </authorList>
    </citation>
    <scope>NUCLEOTIDE SEQUENCE [LARGE SCALE GENOMIC DNA]</scope>
    <source>
        <strain evidence="3 4">SJ5A-1</strain>
    </source>
</reference>
<evidence type="ECO:0000313" key="4">
    <source>
        <dbReference type="Proteomes" id="UP000054396"/>
    </source>
</evidence>
<dbReference type="GO" id="GO:0002949">
    <property type="term" value="P:tRNA threonylcarbamoyladenosine modification"/>
    <property type="evidence" value="ECO:0007669"/>
    <property type="project" value="InterPro"/>
</dbReference>
<name>A0A0W7WQL2_9RHOB</name>
<dbReference type="EMBL" id="LPXO01000001">
    <property type="protein sequence ID" value="KUF12776.1"/>
    <property type="molecule type" value="Genomic_DNA"/>
</dbReference>
<dbReference type="OrthoDB" id="9809995at2"/>
<accession>A0A0W7WQL2</accession>
<dbReference type="PANTHER" id="PTHR11735:SF11">
    <property type="entry name" value="TRNA THREONYLCARBAMOYLADENOSINE BIOSYNTHESIS PROTEIN TSAB"/>
    <property type="match status" value="1"/>
</dbReference>
<dbReference type="AlphaFoldDB" id="A0A0W7WQL2"/>
<dbReference type="NCBIfam" id="TIGR03725">
    <property type="entry name" value="T6A_YeaZ"/>
    <property type="match status" value="1"/>
</dbReference>
<comment type="caution">
    <text evidence="3">The sequence shown here is derived from an EMBL/GenBank/DDBJ whole genome shotgun (WGS) entry which is preliminary data.</text>
</comment>
<protein>
    <recommendedName>
        <fullName evidence="2">Gcp-like domain-containing protein</fullName>
    </recommendedName>
</protein>
<dbReference type="Proteomes" id="UP000054396">
    <property type="component" value="Unassembled WGS sequence"/>
</dbReference>
<dbReference type="SUPFAM" id="SSF53067">
    <property type="entry name" value="Actin-like ATPase domain"/>
    <property type="match status" value="1"/>
</dbReference>
<feature type="region of interest" description="Disordered" evidence="1">
    <location>
        <begin position="192"/>
        <end position="217"/>
    </location>
</feature>
<dbReference type="Gene3D" id="3.30.420.40">
    <property type="match status" value="2"/>
</dbReference>
<gene>
    <name evidence="3" type="ORF">AVJ23_03440</name>
</gene>
<organism evidence="3 4">
    <name type="scientific">Pseudoponticoccus marisrubri</name>
    <dbReference type="NCBI Taxonomy" id="1685382"/>
    <lineage>
        <taxon>Bacteria</taxon>
        <taxon>Pseudomonadati</taxon>
        <taxon>Pseudomonadota</taxon>
        <taxon>Alphaproteobacteria</taxon>
        <taxon>Rhodobacterales</taxon>
        <taxon>Roseobacteraceae</taxon>
        <taxon>Pseudoponticoccus</taxon>
    </lineage>
</organism>
<dbReference type="STRING" id="1685382.AVJ23_03440"/>
<dbReference type="PANTHER" id="PTHR11735">
    <property type="entry name" value="TRNA N6-ADENOSINE THREONYLCARBAMOYLTRANSFERASE"/>
    <property type="match status" value="1"/>
</dbReference>
<dbReference type="InterPro" id="IPR043129">
    <property type="entry name" value="ATPase_NBD"/>
</dbReference>
<evidence type="ECO:0000313" key="3">
    <source>
        <dbReference type="EMBL" id="KUF12776.1"/>
    </source>
</evidence>
<dbReference type="Pfam" id="PF00814">
    <property type="entry name" value="TsaD"/>
    <property type="match status" value="1"/>
</dbReference>
<dbReference type="InterPro" id="IPR022496">
    <property type="entry name" value="T6A_TsaB"/>
</dbReference>
<dbReference type="GO" id="GO:0005829">
    <property type="term" value="C:cytosol"/>
    <property type="evidence" value="ECO:0007669"/>
    <property type="project" value="TreeGrafter"/>
</dbReference>
<proteinExistence type="predicted"/>
<evidence type="ECO:0000259" key="2">
    <source>
        <dbReference type="Pfam" id="PF00814"/>
    </source>
</evidence>
<dbReference type="RefSeq" id="WP_058860719.1">
    <property type="nucleotide sequence ID" value="NZ_LPXO01000001.1"/>
</dbReference>
<feature type="domain" description="Gcp-like" evidence="2">
    <location>
        <begin position="31"/>
        <end position="122"/>
    </location>
</feature>
<evidence type="ECO:0000256" key="1">
    <source>
        <dbReference type="SAM" id="MobiDB-lite"/>
    </source>
</evidence>
<keyword evidence="4" id="KW-1185">Reference proteome</keyword>
<dbReference type="InterPro" id="IPR000905">
    <property type="entry name" value="Gcp-like_dom"/>
</dbReference>
<sequence length="217" mass="22370">MSLILGFDTSAAHVSAALFDGSRLLAHAHEDMARGQAERLVPLLDAVLAEAGVTWARLDALGVGTGPGNFTGIRLSVACARGLALGLNIPAVGVSLLEAVALDMPGPVLSCLPAPRDRTYVMSRDMARDVPAQLIAIDEIPADWAEPGLTCVGPAAAPVATRLGAAQAPARHAPGSAVARIAAERWQHAPERPAPVYLKPADAAPARDAPPRILDDA</sequence>